<dbReference type="SUPFAM" id="SSF54523">
    <property type="entry name" value="Pili subunits"/>
    <property type="match status" value="1"/>
</dbReference>
<dbReference type="EMBL" id="JAGGKS010000012">
    <property type="protein sequence ID" value="MBP1927324.1"/>
    <property type="molecule type" value="Genomic_DNA"/>
</dbReference>
<dbReference type="Pfam" id="PF07963">
    <property type="entry name" value="N_methyl"/>
    <property type="match status" value="1"/>
</dbReference>
<protein>
    <submittedName>
        <fullName evidence="2">Prepilin-type N-terminal cleavage/methylation domain-containing protein</fullName>
    </submittedName>
</protein>
<reference evidence="2 3" key="1">
    <citation type="submission" date="2021-03" db="EMBL/GenBank/DDBJ databases">
        <title>Genomic Encyclopedia of Type Strains, Phase IV (KMG-IV): sequencing the most valuable type-strain genomes for metagenomic binning, comparative biology and taxonomic classification.</title>
        <authorList>
            <person name="Goeker M."/>
        </authorList>
    </citation>
    <scope>NUCLEOTIDE SEQUENCE [LARGE SCALE GENOMIC DNA]</scope>
    <source>
        <strain evidence="2 3">DSM 24004</strain>
    </source>
</reference>
<gene>
    <name evidence="2" type="ORF">J2Z76_003221</name>
</gene>
<evidence type="ECO:0000313" key="2">
    <source>
        <dbReference type="EMBL" id="MBP1927324.1"/>
    </source>
</evidence>
<organism evidence="2 3">
    <name type="scientific">Sedimentibacter acidaminivorans</name>
    <dbReference type="NCBI Taxonomy" id="913099"/>
    <lineage>
        <taxon>Bacteria</taxon>
        <taxon>Bacillati</taxon>
        <taxon>Bacillota</taxon>
        <taxon>Tissierellia</taxon>
        <taxon>Sedimentibacter</taxon>
    </lineage>
</organism>
<dbReference type="InterPro" id="IPR045584">
    <property type="entry name" value="Pilin-like"/>
</dbReference>
<feature type="transmembrane region" description="Helical" evidence="1">
    <location>
        <begin position="6"/>
        <end position="27"/>
    </location>
</feature>
<keyword evidence="3" id="KW-1185">Reference proteome</keyword>
<evidence type="ECO:0000313" key="3">
    <source>
        <dbReference type="Proteomes" id="UP001519342"/>
    </source>
</evidence>
<comment type="caution">
    <text evidence="2">The sequence shown here is derived from an EMBL/GenBank/DDBJ whole genome shotgun (WGS) entry which is preliminary data.</text>
</comment>
<dbReference type="Proteomes" id="UP001519342">
    <property type="component" value="Unassembled WGS sequence"/>
</dbReference>
<dbReference type="PROSITE" id="PS00409">
    <property type="entry name" value="PROKAR_NTER_METHYL"/>
    <property type="match status" value="1"/>
</dbReference>
<proteinExistence type="predicted"/>
<dbReference type="InterPro" id="IPR012902">
    <property type="entry name" value="N_methyl_site"/>
</dbReference>
<sequence>MRNNSGFTLIEMVVTIALISVVLAVAIPKIDIDFGYMDKMASEFVMDVRYIQTEHMKVADSNHEIKIYKNTNTYEVRQNLNVEKVVRFKERFSIMYNNGGTISFTNTGTPINAGTLTIMDKKTMETKKISIVPGTGRTIILE</sequence>
<dbReference type="Gene3D" id="3.30.700.10">
    <property type="entry name" value="Glycoprotein, Type 4 Pilin"/>
    <property type="match status" value="1"/>
</dbReference>
<keyword evidence="1" id="KW-1133">Transmembrane helix</keyword>
<keyword evidence="1" id="KW-0812">Transmembrane</keyword>
<dbReference type="RefSeq" id="WP_209513032.1">
    <property type="nucleotide sequence ID" value="NZ_JAGGKS010000012.1"/>
</dbReference>
<dbReference type="NCBIfam" id="TIGR02532">
    <property type="entry name" value="IV_pilin_GFxxxE"/>
    <property type="match status" value="1"/>
</dbReference>
<accession>A0ABS4GI36</accession>
<keyword evidence="1" id="KW-0472">Membrane</keyword>
<name>A0ABS4GI36_9FIRM</name>
<evidence type="ECO:0000256" key="1">
    <source>
        <dbReference type="SAM" id="Phobius"/>
    </source>
</evidence>